<dbReference type="Pfam" id="PF04030">
    <property type="entry name" value="ALO"/>
    <property type="match status" value="1"/>
</dbReference>
<dbReference type="InterPro" id="IPR016171">
    <property type="entry name" value="Vanillyl_alc_oxidase_C-sub2"/>
</dbReference>
<dbReference type="Gene3D" id="3.30.465.10">
    <property type="match status" value="1"/>
</dbReference>
<dbReference type="EMBL" id="QKYT01000490">
    <property type="protein sequence ID" value="RIA84464.1"/>
    <property type="molecule type" value="Genomic_DNA"/>
</dbReference>
<reference evidence="6 7" key="1">
    <citation type="submission" date="2018-06" db="EMBL/GenBank/DDBJ databases">
        <title>Comparative genomics reveals the genomic features of Rhizophagus irregularis, R. cerebriforme, R. diaphanum and Gigaspora rosea, and their symbiotic lifestyle signature.</title>
        <authorList>
            <person name="Morin E."/>
            <person name="San Clemente H."/>
            <person name="Chen E.C.H."/>
            <person name="De La Providencia I."/>
            <person name="Hainaut M."/>
            <person name="Kuo A."/>
            <person name="Kohler A."/>
            <person name="Murat C."/>
            <person name="Tang N."/>
            <person name="Roy S."/>
            <person name="Loubradou J."/>
            <person name="Henrissat B."/>
            <person name="Grigoriev I.V."/>
            <person name="Corradi N."/>
            <person name="Roux C."/>
            <person name="Martin F.M."/>
        </authorList>
    </citation>
    <scope>NUCLEOTIDE SEQUENCE [LARGE SCALE GENOMIC DNA]</scope>
    <source>
        <strain evidence="6 7">DAOM 227022</strain>
    </source>
</reference>
<proteinExistence type="predicted"/>
<dbReference type="InterPro" id="IPR016166">
    <property type="entry name" value="FAD-bd_PCMH"/>
</dbReference>
<dbReference type="EC" id="1.1.3.37" evidence="2"/>
<dbReference type="OrthoDB" id="371463at2759"/>
<dbReference type="PANTHER" id="PTHR43762">
    <property type="entry name" value="L-GULONOLACTONE OXIDASE"/>
    <property type="match status" value="1"/>
</dbReference>
<evidence type="ECO:0000256" key="4">
    <source>
        <dbReference type="ARBA" id="ARBA00033418"/>
    </source>
</evidence>
<comment type="caution">
    <text evidence="6">The sequence shown here is derived from an EMBL/GenBank/DDBJ whole genome shotgun (WGS) entry which is preliminary data.</text>
</comment>
<name>A0A397SPA8_9GLOM</name>
<dbReference type="InterPro" id="IPR016169">
    <property type="entry name" value="FAD-bd_PCMH_sub2"/>
</dbReference>
<dbReference type="UniPathway" id="UPA00771">
    <property type="reaction ID" value="UER00766"/>
</dbReference>
<evidence type="ECO:0000259" key="5">
    <source>
        <dbReference type="PROSITE" id="PS51387"/>
    </source>
</evidence>
<dbReference type="InterPro" id="IPR010031">
    <property type="entry name" value="FAD_lactone_oxidase-like"/>
</dbReference>
<dbReference type="Gene3D" id="3.30.43.10">
    <property type="entry name" value="Uridine Diphospho-n-acetylenolpyruvylglucosamine Reductase, domain 2"/>
    <property type="match status" value="1"/>
</dbReference>
<dbReference type="GO" id="GO:0003885">
    <property type="term" value="F:D-arabinono-1,4-lactone oxidase activity"/>
    <property type="evidence" value="ECO:0007669"/>
    <property type="project" value="UniProtKB-EC"/>
</dbReference>
<evidence type="ECO:0000313" key="6">
    <source>
        <dbReference type="EMBL" id="RIA84464.1"/>
    </source>
</evidence>
<protein>
    <recommendedName>
        <fullName evidence="2">D-arabinono-1,4-lactone oxidase</fullName>
        <ecNumber evidence="2">1.1.3.37</ecNumber>
    </recommendedName>
    <alternativeName>
        <fullName evidence="4">L-galactono-gamma-lactone oxidase</fullName>
    </alternativeName>
</protein>
<gene>
    <name evidence="6" type="ORF">C1645_784023</name>
</gene>
<evidence type="ECO:0000256" key="1">
    <source>
        <dbReference type="ARBA" id="ARBA00005083"/>
    </source>
</evidence>
<dbReference type="Proteomes" id="UP000265703">
    <property type="component" value="Unassembled WGS sequence"/>
</dbReference>
<dbReference type="SUPFAM" id="SSF56176">
    <property type="entry name" value="FAD-binding/transporter-associated domain-like"/>
    <property type="match status" value="1"/>
</dbReference>
<dbReference type="PROSITE" id="PS51387">
    <property type="entry name" value="FAD_PCMH"/>
    <property type="match status" value="1"/>
</dbReference>
<keyword evidence="3" id="KW-0560">Oxidoreductase</keyword>
<dbReference type="STRING" id="658196.A0A397SPA8"/>
<dbReference type="InterPro" id="IPR036318">
    <property type="entry name" value="FAD-bd_PCMH-like_sf"/>
</dbReference>
<dbReference type="InterPro" id="IPR007173">
    <property type="entry name" value="ALO_C"/>
</dbReference>
<keyword evidence="7" id="KW-1185">Reference proteome</keyword>
<sequence length="554" mass="63692">MFFQISRIHPLFPLFKKGLKVGSHVYNTKIPVKVPNRTLTSKSLVREVNDIITSLKNLKFIQSTSTLKYLDDNELKNIPRKQGIFQLQNNDDVVKLIKFARRNGAIVRVMGAGHSVQEAIYSQNDNHINVTLGGELRKIHSMDEIGHVSVGAGCNLGIDPNNEESTLENSFNFQVDQKGYALPILGGISHQTIGGFLQTSTAGGSLKHTIADSLEEIEFINGKGEIVTLNKRKDEEMFNASVVSMGLFGIITRANFNLTKNYLVEGTETNHLFEQSVLVNEGGHYKKLLEALENTEYFHLNWFPQPNVKRTIEWRGKQVASGTIQEYNHPLKERGKSIMLAIIIGGISNFLKIDEYDETAKAIIGELLDQFIPVIYQLDDPIFRDKWYKILPNDDQADTAHLIKTSFTEMWFPLDKIDETMKILEKLFNEHPSYIGNFAVELYGAKKSPFWMSPSYGHHVFRVDSLWWAHNIGNPREFFEKYWEVLLPISGARLHWGKYKPEPGKMYGKHAFGIEYLRSRYPRLDDWLKIREEMDPDQIFVNDYWRKLFNIESK</sequence>
<evidence type="ECO:0000313" key="7">
    <source>
        <dbReference type="Proteomes" id="UP000265703"/>
    </source>
</evidence>
<dbReference type="Gene3D" id="3.30.70.2520">
    <property type="match status" value="1"/>
</dbReference>
<feature type="domain" description="FAD-binding PCMH-type" evidence="5">
    <location>
        <begin position="77"/>
        <end position="261"/>
    </location>
</feature>
<dbReference type="AlphaFoldDB" id="A0A397SPA8"/>
<comment type="pathway">
    <text evidence="1">Cofactor biosynthesis; D-erythroascorbate biosynthesis; dehydro-D-arabinono-1,4-lactone from D-arabinose: step 2/2.</text>
</comment>
<dbReference type="GO" id="GO:0071949">
    <property type="term" value="F:FAD binding"/>
    <property type="evidence" value="ECO:0007669"/>
    <property type="project" value="InterPro"/>
</dbReference>
<dbReference type="InterPro" id="IPR016167">
    <property type="entry name" value="FAD-bd_PCMH_sub1"/>
</dbReference>
<evidence type="ECO:0000256" key="2">
    <source>
        <dbReference type="ARBA" id="ARBA00013136"/>
    </source>
</evidence>
<dbReference type="Pfam" id="PF01565">
    <property type="entry name" value="FAD_binding_4"/>
    <property type="match status" value="1"/>
</dbReference>
<dbReference type="InterPro" id="IPR006094">
    <property type="entry name" value="Oxid_FAD_bind_N"/>
</dbReference>
<organism evidence="6 7">
    <name type="scientific">Glomus cerebriforme</name>
    <dbReference type="NCBI Taxonomy" id="658196"/>
    <lineage>
        <taxon>Eukaryota</taxon>
        <taxon>Fungi</taxon>
        <taxon>Fungi incertae sedis</taxon>
        <taxon>Mucoromycota</taxon>
        <taxon>Glomeromycotina</taxon>
        <taxon>Glomeromycetes</taxon>
        <taxon>Glomerales</taxon>
        <taxon>Glomeraceae</taxon>
        <taxon>Glomus</taxon>
    </lineage>
</organism>
<evidence type="ECO:0000256" key="3">
    <source>
        <dbReference type="ARBA" id="ARBA00023002"/>
    </source>
</evidence>
<dbReference type="PANTHER" id="PTHR43762:SF1">
    <property type="entry name" value="D-ARABINONO-1,4-LACTONE OXIDASE"/>
    <property type="match status" value="1"/>
</dbReference>
<accession>A0A397SPA8</accession>
<dbReference type="Gene3D" id="1.10.45.10">
    <property type="entry name" value="Vanillyl-alcohol Oxidase, Chain A, domain 4"/>
    <property type="match status" value="1"/>
</dbReference>
<dbReference type="GO" id="GO:0016020">
    <property type="term" value="C:membrane"/>
    <property type="evidence" value="ECO:0007669"/>
    <property type="project" value="InterPro"/>
</dbReference>